<sequence>MSLLDERTKTANAIAEGRFIAQVLKDESTEIDKDVKSRMNAFASAFWSKRNFAVNTTTLTYTTLKKHRFVDMKTRQTENGVIKKKRHEIHNKPIFGHLNNIVRELSFGFTESVKEKFMKLQDS</sequence>
<name>A0ABV5H3U2_9FLAO</name>
<organism evidence="1 2">
    <name type="scientific">Algibacter miyuki</name>
    <dbReference type="NCBI Taxonomy" id="1306933"/>
    <lineage>
        <taxon>Bacteria</taxon>
        <taxon>Pseudomonadati</taxon>
        <taxon>Bacteroidota</taxon>
        <taxon>Flavobacteriia</taxon>
        <taxon>Flavobacteriales</taxon>
        <taxon>Flavobacteriaceae</taxon>
        <taxon>Algibacter</taxon>
    </lineage>
</organism>
<dbReference type="EMBL" id="JBHMFA010000018">
    <property type="protein sequence ID" value="MFB9106566.1"/>
    <property type="molecule type" value="Genomic_DNA"/>
</dbReference>
<dbReference type="RefSeq" id="WP_290270650.1">
    <property type="nucleotide sequence ID" value="NZ_JAUFQP010000010.1"/>
</dbReference>
<reference evidence="1 2" key="1">
    <citation type="submission" date="2024-09" db="EMBL/GenBank/DDBJ databases">
        <authorList>
            <person name="Sun Q."/>
            <person name="Mori K."/>
        </authorList>
    </citation>
    <scope>NUCLEOTIDE SEQUENCE [LARGE SCALE GENOMIC DNA]</scope>
    <source>
        <strain evidence="1 2">CECT 8300</strain>
    </source>
</reference>
<evidence type="ECO:0000313" key="2">
    <source>
        <dbReference type="Proteomes" id="UP001589590"/>
    </source>
</evidence>
<accession>A0ABV5H3U2</accession>
<protein>
    <submittedName>
        <fullName evidence="1">Uncharacterized protein</fullName>
    </submittedName>
</protein>
<keyword evidence="2" id="KW-1185">Reference proteome</keyword>
<dbReference type="Proteomes" id="UP001589590">
    <property type="component" value="Unassembled WGS sequence"/>
</dbReference>
<comment type="caution">
    <text evidence="1">The sequence shown here is derived from an EMBL/GenBank/DDBJ whole genome shotgun (WGS) entry which is preliminary data.</text>
</comment>
<evidence type="ECO:0000313" key="1">
    <source>
        <dbReference type="EMBL" id="MFB9106566.1"/>
    </source>
</evidence>
<proteinExistence type="predicted"/>
<gene>
    <name evidence="1" type="ORF">ACFFU1_16780</name>
</gene>